<evidence type="ECO:0000256" key="2">
    <source>
        <dbReference type="ARBA" id="ARBA00022676"/>
    </source>
</evidence>
<dbReference type="SUPFAM" id="SSF53756">
    <property type="entry name" value="UDP-Glycosyltransferase/glycogen phosphorylase"/>
    <property type="match status" value="1"/>
</dbReference>
<proteinExistence type="evidence at transcript level"/>
<dbReference type="Pfam" id="PF06722">
    <property type="entry name" value="EryCIII-like_C"/>
    <property type="match status" value="1"/>
</dbReference>
<evidence type="ECO:0000256" key="1">
    <source>
        <dbReference type="ARBA" id="ARBA00009995"/>
    </source>
</evidence>
<accession>A0A7H9SQT1</accession>
<keyword evidence="2 4" id="KW-0328">Glycosyltransferase</keyword>
<evidence type="ECO:0000256" key="3">
    <source>
        <dbReference type="ARBA" id="ARBA00022679"/>
    </source>
</evidence>
<dbReference type="EC" id="2.4.1.17" evidence="4"/>
<dbReference type="EMBL" id="MT524933">
    <property type="protein sequence ID" value="QNH67988.1"/>
    <property type="molecule type" value="mRNA"/>
</dbReference>
<evidence type="ECO:0000259" key="5">
    <source>
        <dbReference type="Pfam" id="PF06722"/>
    </source>
</evidence>
<sequence length="442" mass="51119">MEKKKILMLILPEIGHMNPMLCIARDLVDNNYEVVFYGLSSQKELIEQSGAHFKQYVYENYSCRTNSLQKDPANNMLGILMSLIDLSYKEVPKLAQEIQNLQPDLIVFDNISVPAKYLIKYLEKNSTKAPKYVQFFTLLPSIKNIYPSAELLKQICVVPSGFMFNIQRYWLNFKQRLITSYFGIEYSDPLELSTFPSDLNIVTIMPGIHPFENSFNSSFRFVGCCLSDKVRKLNIEPKLKEQLDLFEVINPRENIHNELNDKRLIYVSLGTVFYNNVFVFDTIIEAFKEINNSNWIVVISVGKENTKLYEERQKKGSFLIPENIVLVSFAPQIYLLERASLFITHCGMNSTSEALHYGVPIIGIPIKADQPRVAFRICDELNLGIRFNPLKLDVVKLRDAILQVLTDKSYLYRILEYSKQSRKHCGIKESVYLIDDYIKSCN</sequence>
<comment type="similarity">
    <text evidence="1 4">Belongs to the UDP-glycosyltransferase family.</text>
</comment>
<dbReference type="InterPro" id="IPR002213">
    <property type="entry name" value="UDP_glucos_trans"/>
</dbReference>
<name>A0A7H9SQT1_9BILA</name>
<dbReference type="CDD" id="cd03784">
    <property type="entry name" value="GT1_Gtf-like"/>
    <property type="match status" value="1"/>
</dbReference>
<dbReference type="AlphaFoldDB" id="A0A7H9SQT1"/>
<evidence type="ECO:0000313" key="6">
    <source>
        <dbReference type="EMBL" id="QNH67988.1"/>
    </source>
</evidence>
<keyword evidence="3 4" id="KW-0808">Transferase</keyword>
<evidence type="ECO:0000256" key="4">
    <source>
        <dbReference type="RuleBase" id="RU362059"/>
    </source>
</evidence>
<dbReference type="GO" id="GO:0015020">
    <property type="term" value="F:glucuronosyltransferase activity"/>
    <property type="evidence" value="ECO:0007669"/>
    <property type="project" value="UniProtKB-EC"/>
</dbReference>
<dbReference type="Gene3D" id="3.40.50.2000">
    <property type="entry name" value="Glycogen Phosphorylase B"/>
    <property type="match status" value="2"/>
</dbReference>
<reference evidence="6" key="1">
    <citation type="journal article" date="2020" name="Comp. Biochem. Physiol. Part D Genomics Proteomics">
        <title>The genome of the marine monogonont rotifer Brachionus rotundiformis and insight into species-specific detoxification components in Brachionus spp.</title>
        <authorList>
            <person name="Kang H.M."/>
            <person name="Kim M.S."/>
            <person name="Choi B.S."/>
            <person name="Kim D.H."/>
            <person name="Kim H.J."/>
            <person name="Hwang U.K."/>
            <person name="Hagiwara A."/>
            <person name="Lee J.S."/>
        </authorList>
    </citation>
    <scope>NUCLEOTIDE SEQUENCE</scope>
</reference>
<dbReference type="InterPro" id="IPR035595">
    <property type="entry name" value="UDP_glycos_trans_CS"/>
</dbReference>
<protein>
    <recommendedName>
        <fullName evidence="4">UDP-glucuronosyltransferase</fullName>
        <ecNumber evidence="4">2.4.1.17</ecNumber>
    </recommendedName>
</protein>
<comment type="catalytic activity">
    <reaction evidence="4">
        <text>glucuronate acceptor + UDP-alpha-D-glucuronate = acceptor beta-D-glucuronoside + UDP + H(+)</text>
        <dbReference type="Rhea" id="RHEA:21032"/>
        <dbReference type="ChEBI" id="CHEBI:15378"/>
        <dbReference type="ChEBI" id="CHEBI:58052"/>
        <dbReference type="ChEBI" id="CHEBI:58223"/>
        <dbReference type="ChEBI" id="CHEBI:132367"/>
        <dbReference type="ChEBI" id="CHEBI:132368"/>
        <dbReference type="EC" id="2.4.1.17"/>
    </reaction>
</comment>
<dbReference type="InterPro" id="IPR010610">
    <property type="entry name" value="EryCIII-like_C"/>
</dbReference>
<feature type="domain" description="Erythromycin biosynthesis protein CIII-like C-terminal" evidence="5">
    <location>
        <begin position="310"/>
        <end position="410"/>
    </location>
</feature>
<dbReference type="GO" id="GO:0016020">
    <property type="term" value="C:membrane"/>
    <property type="evidence" value="ECO:0007669"/>
    <property type="project" value="UniProtKB-SubCell"/>
</dbReference>
<dbReference type="PANTHER" id="PTHR48043:SF145">
    <property type="entry name" value="FI06409P-RELATED"/>
    <property type="match status" value="1"/>
</dbReference>
<dbReference type="PROSITE" id="PS00375">
    <property type="entry name" value="UDPGT"/>
    <property type="match status" value="1"/>
</dbReference>
<reference evidence="6" key="2">
    <citation type="submission" date="2020-05" db="EMBL/GenBank/DDBJ databases">
        <authorList>
            <person name="Kang H.-M."/>
            <person name="Kim M.-S."/>
            <person name="Lee J.-S."/>
        </authorList>
    </citation>
    <scope>NUCLEOTIDE SEQUENCE</scope>
</reference>
<dbReference type="InterPro" id="IPR050271">
    <property type="entry name" value="UDP-glycosyltransferase"/>
</dbReference>
<dbReference type="PANTHER" id="PTHR48043">
    <property type="entry name" value="EG:EG0003.4 PROTEIN-RELATED"/>
    <property type="match status" value="1"/>
</dbReference>
<comment type="subcellular location">
    <subcellularLocation>
        <location evidence="4">Membrane</location>
        <topology evidence="4">Single-pass membrane protein</topology>
    </subcellularLocation>
</comment>
<organism evidence="6">
    <name type="scientific">Brachionus koreanus</name>
    <dbReference type="NCBI Taxonomy" id="1199090"/>
    <lineage>
        <taxon>Eukaryota</taxon>
        <taxon>Metazoa</taxon>
        <taxon>Spiralia</taxon>
        <taxon>Gnathifera</taxon>
        <taxon>Rotifera</taxon>
        <taxon>Eurotatoria</taxon>
        <taxon>Monogononta</taxon>
        <taxon>Pseudotrocha</taxon>
        <taxon>Ploima</taxon>
        <taxon>Brachionidae</taxon>
        <taxon>Brachionus</taxon>
    </lineage>
</organism>